<dbReference type="GO" id="GO:0000162">
    <property type="term" value="P:L-tryptophan biosynthetic process"/>
    <property type="evidence" value="ECO:0007669"/>
    <property type="project" value="TreeGrafter"/>
</dbReference>
<keyword evidence="6 9" id="KW-0028">Amino-acid biosynthesis</keyword>
<gene>
    <name evidence="9" type="primary">hisA</name>
    <name evidence="11" type="ORF">DDZ18_05005</name>
</gene>
<dbReference type="GO" id="GO:0005737">
    <property type="term" value="C:cytoplasm"/>
    <property type="evidence" value="ECO:0007669"/>
    <property type="project" value="UniProtKB-SubCell"/>
</dbReference>
<dbReference type="SUPFAM" id="SSF51366">
    <property type="entry name" value="Ribulose-phoshate binding barrel"/>
    <property type="match status" value="1"/>
</dbReference>
<keyword evidence="7 9" id="KW-0368">Histidine biosynthesis</keyword>
<evidence type="ECO:0000256" key="9">
    <source>
        <dbReference type="HAMAP-Rule" id="MF_01014"/>
    </source>
</evidence>
<evidence type="ECO:0000313" key="12">
    <source>
        <dbReference type="Proteomes" id="UP000245168"/>
    </source>
</evidence>
<dbReference type="GO" id="GO:0003949">
    <property type="term" value="F:1-(5-phosphoribosyl)-5-[(5-phosphoribosylamino)methylideneamino]imidazole-4-carboxamide isomerase activity"/>
    <property type="evidence" value="ECO:0007669"/>
    <property type="project" value="UniProtKB-UniRule"/>
</dbReference>
<name>A0A2U2BV90_9PROT</name>
<sequence>MILYPAIDVLDGRVVRLAKGDFAAVTEYGDDPGAVAEGYAAAGAEWIHLVDLSGARDETRRQPEIVGAVARSGLKVQTGGGVRRRADVEALLEAGARRVVIGSLAVSDPETVAAWLGEFGPEVIATAFDVQIAGGAAWPTLKGWRERAERPLTDLLGDYEQAGLVHALVTDTGRDGLLEGPNTDLYADLVRARPDIAWQASGGVSSLEDLAALKQSGAAGAVVGKALFEGRFTLEEALKC</sequence>
<dbReference type="InterPro" id="IPR023016">
    <property type="entry name" value="HisA/PriA"/>
</dbReference>
<evidence type="ECO:0000256" key="3">
    <source>
        <dbReference type="ARBA" id="ARBA00005133"/>
    </source>
</evidence>
<dbReference type="CDD" id="cd04732">
    <property type="entry name" value="HisA"/>
    <property type="match status" value="1"/>
</dbReference>
<dbReference type="PANTHER" id="PTHR43090:SF2">
    <property type="entry name" value="1-(5-PHOSPHORIBOSYL)-5-[(5-PHOSPHORIBOSYLAMINO)METHYLIDENEAMINO] IMIDAZOLE-4-CARBOXAMIDE ISOMERASE"/>
    <property type="match status" value="1"/>
</dbReference>
<evidence type="ECO:0000313" key="11">
    <source>
        <dbReference type="EMBL" id="PWE17935.1"/>
    </source>
</evidence>
<reference evidence="12" key="1">
    <citation type="submission" date="2018-05" db="EMBL/GenBank/DDBJ databases">
        <authorList>
            <person name="Liu B.-T."/>
        </authorList>
    </citation>
    <scope>NUCLEOTIDE SEQUENCE [LARGE SCALE GENOMIC DNA]</scope>
    <source>
        <strain evidence="12">WD6-1</strain>
    </source>
</reference>
<dbReference type="HAMAP" id="MF_01014">
    <property type="entry name" value="HisA"/>
    <property type="match status" value="1"/>
</dbReference>
<dbReference type="EC" id="5.3.1.16" evidence="9"/>
<evidence type="ECO:0000256" key="6">
    <source>
        <dbReference type="ARBA" id="ARBA00022605"/>
    </source>
</evidence>
<dbReference type="Pfam" id="PF00977">
    <property type="entry name" value="His_biosynth"/>
    <property type="match status" value="1"/>
</dbReference>
<dbReference type="GO" id="GO:0000105">
    <property type="term" value="P:L-histidine biosynthetic process"/>
    <property type="evidence" value="ECO:0007669"/>
    <property type="project" value="UniProtKB-UniRule"/>
</dbReference>
<dbReference type="PANTHER" id="PTHR43090">
    <property type="entry name" value="1-(5-PHOSPHORIBOSYL)-5-[(5-PHOSPHORIBOSYLAMINO)METHYLIDENEAMINO] IMIDAZOLE-4-CARBOXAMIDE ISOMERASE"/>
    <property type="match status" value="1"/>
</dbReference>
<evidence type="ECO:0000256" key="1">
    <source>
        <dbReference type="ARBA" id="ARBA00000901"/>
    </source>
</evidence>
<feature type="active site" description="Proton acceptor" evidence="9">
    <location>
        <position position="8"/>
    </location>
</feature>
<evidence type="ECO:0000256" key="8">
    <source>
        <dbReference type="ARBA" id="ARBA00023235"/>
    </source>
</evidence>
<dbReference type="Proteomes" id="UP000245168">
    <property type="component" value="Unassembled WGS sequence"/>
</dbReference>
<accession>A0A2U2BV90</accession>
<proteinExistence type="inferred from homology"/>
<evidence type="ECO:0000256" key="7">
    <source>
        <dbReference type="ARBA" id="ARBA00023102"/>
    </source>
</evidence>
<keyword evidence="5 9" id="KW-0963">Cytoplasm</keyword>
<keyword evidence="12" id="KW-1185">Reference proteome</keyword>
<comment type="catalytic activity">
    <reaction evidence="1 9">
        <text>1-(5-phospho-beta-D-ribosyl)-5-[(5-phospho-beta-D-ribosylamino)methylideneamino]imidazole-4-carboxamide = 5-[(5-phospho-1-deoxy-D-ribulos-1-ylimino)methylamino]-1-(5-phospho-beta-D-ribosyl)imidazole-4-carboxamide</text>
        <dbReference type="Rhea" id="RHEA:15469"/>
        <dbReference type="ChEBI" id="CHEBI:58435"/>
        <dbReference type="ChEBI" id="CHEBI:58525"/>
        <dbReference type="EC" id="5.3.1.16"/>
    </reaction>
</comment>
<evidence type="ECO:0000256" key="2">
    <source>
        <dbReference type="ARBA" id="ARBA00004496"/>
    </source>
</evidence>
<comment type="subcellular location">
    <subcellularLocation>
        <location evidence="2 9">Cytoplasm</location>
    </subcellularLocation>
</comment>
<dbReference type="InterPro" id="IPR006062">
    <property type="entry name" value="His_biosynth"/>
</dbReference>
<dbReference type="EMBL" id="QEXV01000002">
    <property type="protein sequence ID" value="PWE17935.1"/>
    <property type="molecule type" value="Genomic_DNA"/>
</dbReference>
<comment type="caution">
    <text evidence="11">The sequence shown here is derived from an EMBL/GenBank/DDBJ whole genome shotgun (WGS) entry which is preliminary data.</text>
</comment>
<evidence type="ECO:0000256" key="10">
    <source>
        <dbReference type="RuleBase" id="RU003657"/>
    </source>
</evidence>
<dbReference type="InterPro" id="IPR044524">
    <property type="entry name" value="Isoase_HisA-like"/>
</dbReference>
<organism evidence="11 12">
    <name type="scientific">Marinicauda salina</name>
    <dbReference type="NCBI Taxonomy" id="2135793"/>
    <lineage>
        <taxon>Bacteria</taxon>
        <taxon>Pseudomonadati</taxon>
        <taxon>Pseudomonadota</taxon>
        <taxon>Alphaproteobacteria</taxon>
        <taxon>Maricaulales</taxon>
        <taxon>Maricaulaceae</taxon>
        <taxon>Marinicauda</taxon>
    </lineage>
</organism>
<dbReference type="AlphaFoldDB" id="A0A2U2BV90"/>
<dbReference type="Gene3D" id="3.20.20.70">
    <property type="entry name" value="Aldolase class I"/>
    <property type="match status" value="1"/>
</dbReference>
<dbReference type="InterPro" id="IPR013785">
    <property type="entry name" value="Aldolase_TIM"/>
</dbReference>
<feature type="active site" description="Proton donor" evidence="9">
    <location>
        <position position="129"/>
    </location>
</feature>
<keyword evidence="8 9" id="KW-0413">Isomerase</keyword>
<comment type="similarity">
    <text evidence="4 9 10">Belongs to the HisA/HisF family.</text>
</comment>
<dbReference type="RefSeq" id="WP_109252289.1">
    <property type="nucleotide sequence ID" value="NZ_QEXV01000002.1"/>
</dbReference>
<evidence type="ECO:0000256" key="5">
    <source>
        <dbReference type="ARBA" id="ARBA00022490"/>
    </source>
</evidence>
<protein>
    <recommendedName>
        <fullName evidence="9">1-(5-phosphoribosyl)-5-[(5-phosphoribosylamino)methylideneamino] imidazole-4-carboxamide isomerase</fullName>
        <ecNumber evidence="9">5.3.1.16</ecNumber>
    </recommendedName>
    <alternativeName>
        <fullName evidence="9">Phosphoribosylformimino-5-aminoimidazole carboxamide ribotide isomerase</fullName>
    </alternativeName>
</protein>
<dbReference type="InterPro" id="IPR011060">
    <property type="entry name" value="RibuloseP-bd_barrel"/>
</dbReference>
<comment type="pathway">
    <text evidence="3 9">Amino-acid biosynthesis; L-histidine biosynthesis; L-histidine from 5-phospho-alpha-D-ribose 1-diphosphate: step 4/9.</text>
</comment>
<dbReference type="OrthoDB" id="9807749at2"/>
<dbReference type="UniPathway" id="UPA00031">
    <property type="reaction ID" value="UER00009"/>
</dbReference>
<evidence type="ECO:0000256" key="4">
    <source>
        <dbReference type="ARBA" id="ARBA00009667"/>
    </source>
</evidence>
<dbReference type="FunFam" id="3.20.20.70:FF:000009">
    <property type="entry name" value="1-(5-phosphoribosyl)-5-[(5-phosphoribosylamino)methylideneamino] imidazole-4-carboxamide isomerase"/>
    <property type="match status" value="1"/>
</dbReference>